<reference evidence="2 3" key="1">
    <citation type="submission" date="2013-12" db="EMBL/GenBank/DDBJ databases">
        <authorList>
            <person name="Brown-Elliot B."/>
            <person name="Wallace R."/>
            <person name="Lenaerts A."/>
            <person name="Ordway D."/>
            <person name="DeGroote M.A."/>
            <person name="Parker T."/>
            <person name="Sizemore C."/>
            <person name="Tallon L.J."/>
            <person name="Sadzewicz L.K."/>
            <person name="Sengamalay N."/>
            <person name="Fraser C.M."/>
            <person name="Hine E."/>
            <person name="Shefchek K.A."/>
            <person name="Das S.P."/>
            <person name="Tettelin H."/>
        </authorList>
    </citation>
    <scope>NUCLEOTIDE SEQUENCE [LARGE SCALE GENOMIC DNA]</scope>
    <source>
        <strain evidence="2 3">662</strain>
    </source>
</reference>
<evidence type="ECO:0000313" key="2">
    <source>
        <dbReference type="EMBL" id="ETZ98027.1"/>
    </source>
</evidence>
<gene>
    <name evidence="2" type="ORF">I545_6786</name>
</gene>
<proteinExistence type="predicted"/>
<dbReference type="AlphaFoldDB" id="X7XUR7"/>
<dbReference type="EMBL" id="JAOA01000030">
    <property type="protein sequence ID" value="ETZ98027.1"/>
    <property type="molecule type" value="Genomic_DNA"/>
</dbReference>
<dbReference type="Proteomes" id="UP000020561">
    <property type="component" value="Unassembled WGS sequence"/>
</dbReference>
<protein>
    <submittedName>
        <fullName evidence="2">DNA repair radA domain protein</fullName>
    </submittedName>
</protein>
<name>X7XUR7_MYCKA</name>
<sequence>MGDPSSNVDLPTPGSPASSVTDPGTTPPPSTRSSSSMPVGRVPAQVGPDRTDRDGVRCRHAASTADSAEYGYLFDGAPAAAFQAPPHPLCGAVATIRAAELRTRISHAVTVSTGYDNPVVA</sequence>
<feature type="non-terminal residue" evidence="2">
    <location>
        <position position="121"/>
    </location>
</feature>
<accession>X7XUR7</accession>
<organism evidence="2 3">
    <name type="scientific">Mycobacterium kansasii 662</name>
    <dbReference type="NCBI Taxonomy" id="1299326"/>
    <lineage>
        <taxon>Bacteria</taxon>
        <taxon>Bacillati</taxon>
        <taxon>Actinomycetota</taxon>
        <taxon>Actinomycetes</taxon>
        <taxon>Mycobacteriales</taxon>
        <taxon>Mycobacteriaceae</taxon>
        <taxon>Mycobacterium</taxon>
    </lineage>
</organism>
<comment type="caution">
    <text evidence="2">The sequence shown here is derived from an EMBL/GenBank/DDBJ whole genome shotgun (WGS) entry which is preliminary data.</text>
</comment>
<evidence type="ECO:0000256" key="1">
    <source>
        <dbReference type="SAM" id="MobiDB-lite"/>
    </source>
</evidence>
<evidence type="ECO:0000313" key="3">
    <source>
        <dbReference type="Proteomes" id="UP000020561"/>
    </source>
</evidence>
<feature type="region of interest" description="Disordered" evidence="1">
    <location>
        <begin position="1"/>
        <end position="56"/>
    </location>
</feature>